<keyword evidence="9" id="KW-1185">Reference proteome</keyword>
<gene>
    <name evidence="8" type="ORF">C6Y14_11180</name>
</gene>
<dbReference type="InterPro" id="IPR050367">
    <property type="entry name" value="APC_superfamily"/>
</dbReference>
<name>A0A2P8QAX5_9ACTN</name>
<dbReference type="PIRSF" id="PIRSF006060">
    <property type="entry name" value="AA_transporter"/>
    <property type="match status" value="1"/>
</dbReference>
<feature type="transmembrane region" description="Helical" evidence="6">
    <location>
        <begin position="173"/>
        <end position="195"/>
    </location>
</feature>
<dbReference type="PANTHER" id="PTHR42770:SF16">
    <property type="entry name" value="AMINO ACID PERMEASE"/>
    <property type="match status" value="1"/>
</dbReference>
<dbReference type="EMBL" id="PYBJ01000006">
    <property type="protein sequence ID" value="PSM43374.1"/>
    <property type="molecule type" value="Genomic_DNA"/>
</dbReference>
<dbReference type="InterPro" id="IPR004841">
    <property type="entry name" value="AA-permease/SLC12A_dom"/>
</dbReference>
<evidence type="ECO:0000256" key="6">
    <source>
        <dbReference type="SAM" id="Phobius"/>
    </source>
</evidence>
<feature type="transmembrane region" description="Helical" evidence="6">
    <location>
        <begin position="215"/>
        <end position="234"/>
    </location>
</feature>
<evidence type="ECO:0000256" key="2">
    <source>
        <dbReference type="ARBA" id="ARBA00022692"/>
    </source>
</evidence>
<dbReference type="Pfam" id="PF00324">
    <property type="entry name" value="AA_permease"/>
    <property type="match status" value="1"/>
</dbReference>
<dbReference type="OrthoDB" id="137613at2"/>
<keyword evidence="4 6" id="KW-0472">Membrane</keyword>
<organism evidence="8 9">
    <name type="scientific">Streptomyces dioscori</name>
    <dbReference type="NCBI Taxonomy" id="2109333"/>
    <lineage>
        <taxon>Bacteria</taxon>
        <taxon>Bacillati</taxon>
        <taxon>Actinomycetota</taxon>
        <taxon>Actinomycetes</taxon>
        <taxon>Kitasatosporales</taxon>
        <taxon>Streptomycetaceae</taxon>
        <taxon>Streptomyces</taxon>
        <taxon>Streptomyces aurantiacus group</taxon>
    </lineage>
</organism>
<feature type="transmembrane region" description="Helical" evidence="6">
    <location>
        <begin position="493"/>
        <end position="512"/>
    </location>
</feature>
<feature type="transmembrane region" description="Helical" evidence="6">
    <location>
        <begin position="283"/>
        <end position="306"/>
    </location>
</feature>
<dbReference type="Proteomes" id="UP000240429">
    <property type="component" value="Unassembled WGS sequence"/>
</dbReference>
<feature type="transmembrane region" description="Helical" evidence="6">
    <location>
        <begin position="457"/>
        <end position="481"/>
    </location>
</feature>
<feature type="transmembrane region" description="Helical" evidence="6">
    <location>
        <begin position="424"/>
        <end position="445"/>
    </location>
</feature>
<dbReference type="GO" id="GO:0055085">
    <property type="term" value="P:transmembrane transport"/>
    <property type="evidence" value="ECO:0007669"/>
    <property type="project" value="InterPro"/>
</dbReference>
<feature type="compositionally biased region" description="Pro residues" evidence="5">
    <location>
        <begin position="549"/>
        <end position="561"/>
    </location>
</feature>
<proteinExistence type="predicted"/>
<accession>A0A2P8QAX5</accession>
<keyword evidence="2 6" id="KW-0812">Transmembrane</keyword>
<comment type="caution">
    <text evidence="8">The sequence shown here is derived from an EMBL/GenBank/DDBJ whole genome shotgun (WGS) entry which is preliminary data.</text>
</comment>
<feature type="transmembrane region" description="Helical" evidence="6">
    <location>
        <begin position="524"/>
        <end position="544"/>
    </location>
</feature>
<evidence type="ECO:0000256" key="5">
    <source>
        <dbReference type="SAM" id="MobiDB-lite"/>
    </source>
</evidence>
<protein>
    <submittedName>
        <fullName evidence="8">Amino acid permease</fullName>
    </submittedName>
</protein>
<comment type="subcellular location">
    <subcellularLocation>
        <location evidence="1">Membrane</location>
        <topology evidence="1">Multi-pass membrane protein</topology>
    </subcellularLocation>
</comment>
<evidence type="ECO:0000256" key="1">
    <source>
        <dbReference type="ARBA" id="ARBA00004141"/>
    </source>
</evidence>
<evidence type="ECO:0000256" key="4">
    <source>
        <dbReference type="ARBA" id="ARBA00023136"/>
    </source>
</evidence>
<evidence type="ECO:0000256" key="3">
    <source>
        <dbReference type="ARBA" id="ARBA00022989"/>
    </source>
</evidence>
<sequence length="570" mass="59849">MLFGAKRVVGAHPRTPSPFPPPFLALRPRTSGGPSHEGRCRQDQVRPRPRPRPEPRPRSRTRSRTARVVTDGDPGRRQAGSTTVTAADRRLKRDALGVLGILFLVLSAQAPLTGIAGAVPLSVALGNGSGVPAAYVAAGAVVLLFSVGFVAMSRHVVDPGAFSMYIGKGLGRTTGTGAAAVALFAYCTIQAAMYGLYGATVAQLLDVHAGIDAPWWVWALLTMALVQLLGMAGIDTGARVLAVFVVAETSILLVFALVTLVRGGGPEGLGLAAAFSPKTALDGAPGVALMFAVASMFGFEATAVYGEEARAPERTVPRATYLSITLITAFFALTSWMVISAHGASRATAEAGRALEDGDSSAFVFRPVTDRLGDWTGDLLPVLLATSLFAGILAFHNSADRYLFSLARERRLPHALCALNRRGAPWAAGLVQTAIAVLLVVPFALTGRDPVVTLFSWFSGVAVLAIMLLYFLTSVSVVVFFRRTRLDRRPWNTAVAPALGALGIAGAIWLVLTNLTTLIGGDRATATWLALTVPAVWLLGAAAYRVRPAGPPSPPPPPSPTPETSDMDPP</sequence>
<dbReference type="AlphaFoldDB" id="A0A2P8QAX5"/>
<feature type="region of interest" description="Disordered" evidence="5">
    <location>
        <begin position="1"/>
        <end position="84"/>
    </location>
</feature>
<feature type="transmembrane region" description="Helical" evidence="6">
    <location>
        <begin position="133"/>
        <end position="152"/>
    </location>
</feature>
<evidence type="ECO:0000313" key="8">
    <source>
        <dbReference type="EMBL" id="PSM43374.1"/>
    </source>
</evidence>
<feature type="compositionally biased region" description="Basic and acidic residues" evidence="5">
    <location>
        <begin position="36"/>
        <end position="57"/>
    </location>
</feature>
<dbReference type="Gene3D" id="1.20.1740.10">
    <property type="entry name" value="Amino acid/polyamine transporter I"/>
    <property type="match status" value="1"/>
</dbReference>
<dbReference type="GO" id="GO:0016020">
    <property type="term" value="C:membrane"/>
    <property type="evidence" value="ECO:0007669"/>
    <property type="project" value="UniProtKB-SubCell"/>
</dbReference>
<keyword evidence="3 6" id="KW-1133">Transmembrane helix</keyword>
<evidence type="ECO:0000259" key="7">
    <source>
        <dbReference type="Pfam" id="PF00324"/>
    </source>
</evidence>
<feature type="transmembrane region" description="Helical" evidence="6">
    <location>
        <begin position="241"/>
        <end position="263"/>
    </location>
</feature>
<feature type="transmembrane region" description="Helical" evidence="6">
    <location>
        <begin position="318"/>
        <end position="339"/>
    </location>
</feature>
<reference evidence="8 9" key="1">
    <citation type="submission" date="2018-03" db="EMBL/GenBank/DDBJ databases">
        <title>Streptomyces dioscori sp. nov., a novel endophytic actinobacterium isolated from bulbil of Dioscorea bulbifera L.</title>
        <authorList>
            <person name="Zhikuan W."/>
        </authorList>
    </citation>
    <scope>NUCLEOTIDE SEQUENCE [LARGE SCALE GENOMIC DNA]</scope>
    <source>
        <strain evidence="8 9">A217</strain>
    </source>
</reference>
<feature type="transmembrane region" description="Helical" evidence="6">
    <location>
        <begin position="379"/>
        <end position="403"/>
    </location>
</feature>
<evidence type="ECO:0000313" key="9">
    <source>
        <dbReference type="Proteomes" id="UP000240429"/>
    </source>
</evidence>
<feature type="region of interest" description="Disordered" evidence="5">
    <location>
        <begin position="548"/>
        <end position="570"/>
    </location>
</feature>
<feature type="transmembrane region" description="Helical" evidence="6">
    <location>
        <begin position="96"/>
        <end position="121"/>
    </location>
</feature>
<feature type="domain" description="Amino acid permease/ SLC12A" evidence="7">
    <location>
        <begin position="114"/>
        <end position="519"/>
    </location>
</feature>
<dbReference type="PANTHER" id="PTHR42770">
    <property type="entry name" value="AMINO ACID TRANSPORTER-RELATED"/>
    <property type="match status" value="1"/>
</dbReference>